<reference evidence="3" key="1">
    <citation type="submission" date="2020-02" db="EMBL/GenBank/DDBJ databases">
        <authorList>
            <person name="Meier V. D."/>
        </authorList>
    </citation>
    <scope>NUCLEOTIDE SEQUENCE</scope>
    <source>
        <strain evidence="3">AVDCRST_MAG86</strain>
    </source>
</reference>
<dbReference type="GO" id="GO:0016787">
    <property type="term" value="F:hydrolase activity"/>
    <property type="evidence" value="ECO:0007669"/>
    <property type="project" value="UniProtKB-KW"/>
</dbReference>
<name>A0A6J4VR30_9DEIN</name>
<dbReference type="PANTHER" id="PTHR31988">
    <property type="entry name" value="ESTERASE, PUTATIVE (DUF303)-RELATED"/>
    <property type="match status" value="1"/>
</dbReference>
<accession>A0A6J4VR30</accession>
<sequence length="280" mass="30521">MKLTTILEFNKRIVFAVAALLILGGLGGVLLQPSFLRPLAELAVTARRTEVPIRSVRSGRVMVALTFGQSNAANSGETRYRSRGRVYNFYQGKLYAARDPLLGATGRGGSVWTRLGDRLVAQGRYDAVVFVPLGVGATGIARWAPGGDLHAKVVSAIREVKGSGLNVTHLMWHQGESDVGRTGTLTYETMFLDMLVSIRDEGVNAPIYVSVATRCHNQGADRTIRRAQQGLVDPSLGIYAGPDTDKLGRRYRYDRCHFSTEGLEKFAELWLKALAPGGDK</sequence>
<proteinExistence type="predicted"/>
<evidence type="ECO:0000313" key="3">
    <source>
        <dbReference type="EMBL" id="CAA9585618.1"/>
    </source>
</evidence>
<protein>
    <recommendedName>
        <fullName evidence="2">Sialate O-acetylesterase domain-containing protein</fullName>
    </recommendedName>
</protein>
<feature type="domain" description="Sialate O-acetylesterase" evidence="2">
    <location>
        <begin position="65"/>
        <end position="270"/>
    </location>
</feature>
<organism evidence="3">
    <name type="scientific">uncultured Truepera sp</name>
    <dbReference type="NCBI Taxonomy" id="543023"/>
    <lineage>
        <taxon>Bacteria</taxon>
        <taxon>Thermotogati</taxon>
        <taxon>Deinococcota</taxon>
        <taxon>Deinococci</taxon>
        <taxon>Trueperales</taxon>
        <taxon>Trueperaceae</taxon>
        <taxon>Truepera</taxon>
        <taxon>environmental samples</taxon>
    </lineage>
</organism>
<dbReference type="Gene3D" id="3.40.50.1110">
    <property type="entry name" value="SGNH hydrolase"/>
    <property type="match status" value="1"/>
</dbReference>
<dbReference type="InterPro" id="IPR005181">
    <property type="entry name" value="SASA"/>
</dbReference>
<evidence type="ECO:0000259" key="2">
    <source>
        <dbReference type="Pfam" id="PF03629"/>
    </source>
</evidence>
<dbReference type="PANTHER" id="PTHR31988:SF19">
    <property type="entry name" value="9-O-ACETYL-N-ACETYLNEURAMINIC ACID DEACETYLASE-RELATED"/>
    <property type="match status" value="1"/>
</dbReference>
<dbReference type="Pfam" id="PF03629">
    <property type="entry name" value="SASA"/>
    <property type="match status" value="1"/>
</dbReference>
<evidence type="ECO:0000256" key="1">
    <source>
        <dbReference type="ARBA" id="ARBA00022801"/>
    </source>
</evidence>
<dbReference type="EMBL" id="CADCWP010000310">
    <property type="protein sequence ID" value="CAA9585618.1"/>
    <property type="molecule type" value="Genomic_DNA"/>
</dbReference>
<gene>
    <name evidence="3" type="ORF">AVDCRST_MAG86-3463</name>
</gene>
<dbReference type="InterPro" id="IPR036514">
    <property type="entry name" value="SGNH_hydro_sf"/>
</dbReference>
<dbReference type="AlphaFoldDB" id="A0A6J4VR30"/>
<keyword evidence="1" id="KW-0378">Hydrolase</keyword>
<dbReference type="InterPro" id="IPR052940">
    <property type="entry name" value="Carb_Esterase_6"/>
</dbReference>
<dbReference type="SUPFAM" id="SSF52266">
    <property type="entry name" value="SGNH hydrolase"/>
    <property type="match status" value="1"/>
</dbReference>